<evidence type="ECO:0000256" key="3">
    <source>
        <dbReference type="ARBA" id="ARBA00022468"/>
    </source>
</evidence>
<evidence type="ECO:0000256" key="9">
    <source>
        <dbReference type="ARBA" id="ARBA00047597"/>
    </source>
</evidence>
<evidence type="ECO:0000256" key="7">
    <source>
        <dbReference type="ARBA" id="ARBA00022695"/>
    </source>
</evidence>
<dbReference type="InterPro" id="IPR032675">
    <property type="entry name" value="LRR_dom_sf"/>
</dbReference>
<evidence type="ECO:0000313" key="12">
    <source>
        <dbReference type="Proteomes" id="UP001190700"/>
    </source>
</evidence>
<keyword evidence="6 10" id="KW-0808">Transferase</keyword>
<dbReference type="GO" id="GO:0005634">
    <property type="term" value="C:nucleus"/>
    <property type="evidence" value="ECO:0007669"/>
    <property type="project" value="TreeGrafter"/>
</dbReference>
<evidence type="ECO:0000256" key="10">
    <source>
        <dbReference type="RuleBase" id="RU361228"/>
    </source>
</evidence>
<sequence>MTVCAEHIQVNWTTESFLICSPIFGELAKLVKNPPVPSTCSSVLSASLPQCLRSDNIDHSTDEPANELEAILSLNPEQLDDIADAFSQALPGLLKEAINTLKPSPAESHPGKFSLSETFSKFQYSNLSTFFGGLVKVLGTPNVVPNLEENMRREHVSCADSTEEFKTSNYGITTTSKVEWEFVVSPVPHGTYPCETTPPQNPREAKPLEHFLEVMNAVNEKLTKAEHDPLLRVEVIALRLYTGPMFAKYNPLLREVISNPQYKGNRYVNTIIAINSGILKLSKIQPAVKVFRGLHGRVLPEQFWQPNEYNIMGGVEMGFMSATTRKEVAMDYAKTPDERTPAFLFEMQMGMIDRGADISLFSQYPEENEVVFAPLTGMEVLGMRPKEGHVQVMEMRLSCNLTSQTIEQILGKRKDAVLHLCEDELQEVKHQVQKGTSTRRIDMQPLEDVKMAIENQKANMFNQSRFFLENVERVLNARDDVMCQLTAPTAFQAVAKGDSKELKRMVPAYMEKFKDADGNTLLTCAIARLGPACDEMVNTILALPSFVMTVNGLDKDGKPPYLLAAELGLNAVARKIIKGCGEHQVIDVQRHAVPAAAARILAEVVVECRAQILSVNGIELRLNERHSDAHSAGPLNLSELLAADRSNVGAWTVGLLLSTDQWYLPSQLIILDKKSGSISADSIRDLAGAAECPNQILQPWQNKQVHAAFICGLLITGSSPCTSLDLSESDIGPEGAKALVAALARNDEGAFSGSLNKLGIREKGITGEVARQLAQAVLEYPNMKVFNDIAMQDLKHDHTTTLDMKRIGVPGALVLSKLLVLNASLSTITTSRAELPIGALRQNELTELDLSGQDLLCGHAIILGAVLVLNKSMNSLNLQGNRISAEGAKALAIAVTPNEQRVFNGSISALNIWGNDVKVEGARALADAVKQRKIPIKFCGSIMDVEELDLSEKRLPPADVILLANDLVFNGSLNTLDLSRNQIGDEGAKALAVALTPNEQGEFNKSLNILDLHSNTIRTEGAKALAAALTPNEEGVFNGSLNTLNLSDNYIGDEGAKALVVALTPNAEGVFNTSLNTLNLEYNGIGDEGAKALAAVLTPNDKGVFNTSLNSITITDGVELPIGLVFNTSLNALNLRQNNIGTEGAKALAIALTPNAEGVFNGSLNTLILVRNGIGPEGTKALADALTPNAEGVFNGSLNTLDLRWNTIGDEGATALAVALTPNEAGVFNTSLNTLDLGDDNIGDEGAKALAVALTPNAEGVFNTSLNTLNLRNANIGPEGAKALAVALTPNAEGVFNTSLNTLDLEWNAIGDEGAKALAVAFTPNEAGVFNTSLNTLDLTNNDIGLEGAKALAVALSPNAEGVFNGSLNTLNLRVNGLQDEGMATLQEAIRKHPNAATFKLEMS</sequence>
<dbReference type="EC" id="2.4.2.31" evidence="10"/>
<dbReference type="PROSITE" id="PS51996">
    <property type="entry name" value="TR_MART"/>
    <property type="match status" value="1"/>
</dbReference>
<dbReference type="SUPFAM" id="SSF52047">
    <property type="entry name" value="RNI-like"/>
    <property type="match status" value="2"/>
</dbReference>
<dbReference type="Gene3D" id="3.80.10.10">
    <property type="entry name" value="Ribonuclease Inhibitor"/>
    <property type="match status" value="7"/>
</dbReference>
<keyword evidence="10" id="KW-0521">NADP</keyword>
<organism evidence="11 12">
    <name type="scientific">Cymbomonas tetramitiformis</name>
    <dbReference type="NCBI Taxonomy" id="36881"/>
    <lineage>
        <taxon>Eukaryota</taxon>
        <taxon>Viridiplantae</taxon>
        <taxon>Chlorophyta</taxon>
        <taxon>Pyramimonadophyceae</taxon>
        <taxon>Pyramimonadales</taxon>
        <taxon>Pyramimonadaceae</taxon>
        <taxon>Cymbomonas</taxon>
    </lineage>
</organism>
<evidence type="ECO:0000256" key="5">
    <source>
        <dbReference type="ARBA" id="ARBA00022676"/>
    </source>
</evidence>
<evidence type="ECO:0000256" key="8">
    <source>
        <dbReference type="ARBA" id="ARBA00022737"/>
    </source>
</evidence>
<keyword evidence="5 10" id="KW-0328">Glycosyltransferase</keyword>
<dbReference type="GO" id="GO:0031267">
    <property type="term" value="F:small GTPase binding"/>
    <property type="evidence" value="ECO:0007669"/>
    <property type="project" value="TreeGrafter"/>
</dbReference>
<dbReference type="PANTHER" id="PTHR24113:SF12">
    <property type="entry name" value="RAN GTPASE-ACTIVATING PROTEIN 1"/>
    <property type="match status" value="1"/>
</dbReference>
<accession>A0AAE0LER2</accession>
<proteinExistence type="inferred from homology"/>
<dbReference type="InterPro" id="IPR001611">
    <property type="entry name" value="Leu-rich_rpt"/>
</dbReference>
<dbReference type="GO" id="GO:0005930">
    <property type="term" value="C:axoneme"/>
    <property type="evidence" value="ECO:0007669"/>
    <property type="project" value="UniProtKB-SubCell"/>
</dbReference>
<dbReference type="SMART" id="SM00368">
    <property type="entry name" value="LRR_RI"/>
    <property type="match status" value="15"/>
</dbReference>
<keyword evidence="4" id="KW-0433">Leucine-rich repeat</keyword>
<evidence type="ECO:0000256" key="1">
    <source>
        <dbReference type="ARBA" id="ARBA00004430"/>
    </source>
</evidence>
<dbReference type="Pfam" id="PF01129">
    <property type="entry name" value="ART"/>
    <property type="match status" value="1"/>
</dbReference>
<evidence type="ECO:0000313" key="11">
    <source>
        <dbReference type="EMBL" id="KAK3282080.1"/>
    </source>
</evidence>
<keyword evidence="8" id="KW-0677">Repeat</keyword>
<dbReference type="EMBL" id="LGRX02003554">
    <property type="protein sequence ID" value="KAK3282080.1"/>
    <property type="molecule type" value="Genomic_DNA"/>
</dbReference>
<comment type="similarity">
    <text evidence="2 10">Belongs to the Arg-specific ADP-ribosyltransferase family.</text>
</comment>
<gene>
    <name evidence="11" type="ORF">CYMTET_10165</name>
</gene>
<evidence type="ECO:0000256" key="6">
    <source>
        <dbReference type="ARBA" id="ARBA00022679"/>
    </source>
</evidence>
<dbReference type="Proteomes" id="UP001190700">
    <property type="component" value="Unassembled WGS sequence"/>
</dbReference>
<dbReference type="SUPFAM" id="SSF56399">
    <property type="entry name" value="ADP-ribosylation"/>
    <property type="match status" value="1"/>
</dbReference>
<dbReference type="InterPro" id="IPR000768">
    <property type="entry name" value="ART"/>
</dbReference>
<name>A0AAE0LER2_9CHLO</name>
<reference evidence="11 12" key="1">
    <citation type="journal article" date="2015" name="Genome Biol. Evol.">
        <title>Comparative Genomics of a Bacterivorous Green Alga Reveals Evolutionary Causalities and Consequences of Phago-Mixotrophic Mode of Nutrition.</title>
        <authorList>
            <person name="Burns J.A."/>
            <person name="Paasch A."/>
            <person name="Narechania A."/>
            <person name="Kim E."/>
        </authorList>
    </citation>
    <scope>NUCLEOTIDE SEQUENCE [LARGE SCALE GENOMIC DNA]</scope>
    <source>
        <strain evidence="11 12">PLY_AMNH</strain>
    </source>
</reference>
<protein>
    <recommendedName>
        <fullName evidence="10">NAD(P)(+)--arginine ADP-ribosyltransferase</fullName>
        <ecNumber evidence="10">2.4.2.31</ecNumber>
    </recommendedName>
    <alternativeName>
        <fullName evidence="10">Mono(ADP-ribosyl)transferase</fullName>
    </alternativeName>
</protein>
<keyword evidence="7" id="KW-0548">Nucleotidyltransferase</keyword>
<dbReference type="InterPro" id="IPR027038">
    <property type="entry name" value="RanGap"/>
</dbReference>
<dbReference type="GO" id="GO:0005096">
    <property type="term" value="F:GTPase activator activity"/>
    <property type="evidence" value="ECO:0007669"/>
    <property type="project" value="UniProtKB-KW"/>
</dbReference>
<keyword evidence="12" id="KW-1185">Reference proteome</keyword>
<comment type="caution">
    <text evidence="11">The sequence shown here is derived from an EMBL/GenBank/DDBJ whole genome shotgun (WGS) entry which is preliminary data.</text>
</comment>
<dbReference type="Gene3D" id="3.90.176.10">
    <property type="entry name" value="Toxin ADP-ribosyltransferase, Chain A, domain 1"/>
    <property type="match status" value="1"/>
</dbReference>
<dbReference type="PANTHER" id="PTHR24113">
    <property type="entry name" value="RAN GTPASE-ACTIVATING PROTEIN 1"/>
    <property type="match status" value="1"/>
</dbReference>
<dbReference type="GO" id="GO:0048471">
    <property type="term" value="C:perinuclear region of cytoplasm"/>
    <property type="evidence" value="ECO:0007669"/>
    <property type="project" value="TreeGrafter"/>
</dbReference>
<comment type="catalytic activity">
    <reaction evidence="9 10">
        <text>L-arginyl-[protein] + NAD(+) = N(omega)-(ADP-D-ribosyl)-L-arginyl-[protein] + nicotinamide + H(+)</text>
        <dbReference type="Rhea" id="RHEA:19149"/>
        <dbReference type="Rhea" id="RHEA-COMP:10532"/>
        <dbReference type="Rhea" id="RHEA-COMP:15087"/>
        <dbReference type="ChEBI" id="CHEBI:15378"/>
        <dbReference type="ChEBI" id="CHEBI:17154"/>
        <dbReference type="ChEBI" id="CHEBI:29965"/>
        <dbReference type="ChEBI" id="CHEBI:57540"/>
        <dbReference type="ChEBI" id="CHEBI:142554"/>
        <dbReference type="EC" id="2.4.2.31"/>
    </reaction>
</comment>
<evidence type="ECO:0000256" key="2">
    <source>
        <dbReference type="ARBA" id="ARBA00009558"/>
    </source>
</evidence>
<keyword evidence="10" id="KW-0520">NAD</keyword>
<keyword evidence="3" id="KW-0343">GTPase activation</keyword>
<dbReference type="GO" id="GO:0106274">
    <property type="term" value="F:NAD+-protein-arginine ADP-ribosyltransferase activity"/>
    <property type="evidence" value="ECO:0007669"/>
    <property type="project" value="UniProtKB-EC"/>
</dbReference>
<comment type="subcellular location">
    <subcellularLocation>
        <location evidence="1">Cytoplasm</location>
        <location evidence="1">Cytoskeleton</location>
        <location evidence="1">Cilium axoneme</location>
    </subcellularLocation>
</comment>
<dbReference type="GO" id="GO:0006913">
    <property type="term" value="P:nucleocytoplasmic transport"/>
    <property type="evidence" value="ECO:0007669"/>
    <property type="project" value="TreeGrafter"/>
</dbReference>
<dbReference type="GO" id="GO:0005829">
    <property type="term" value="C:cytosol"/>
    <property type="evidence" value="ECO:0007669"/>
    <property type="project" value="TreeGrafter"/>
</dbReference>
<dbReference type="GO" id="GO:0016779">
    <property type="term" value="F:nucleotidyltransferase activity"/>
    <property type="evidence" value="ECO:0007669"/>
    <property type="project" value="UniProtKB-KW"/>
</dbReference>
<evidence type="ECO:0000256" key="4">
    <source>
        <dbReference type="ARBA" id="ARBA00022614"/>
    </source>
</evidence>
<dbReference type="Pfam" id="PF13516">
    <property type="entry name" value="LRR_6"/>
    <property type="match status" value="13"/>
</dbReference>